<reference evidence="4 5" key="1">
    <citation type="submission" date="2016-08" db="EMBL/GenBank/DDBJ databases">
        <title>Complete genome sequence of Acinetobacter baylyi strain GFJ2.</title>
        <authorList>
            <person name="Tabata M."/>
            <person name="Kuboki S."/>
            <person name="Gibu N."/>
            <person name="Kinouchi Y."/>
            <person name="Vangnai A."/>
            <person name="Kasai D."/>
            <person name="Fukuda M."/>
        </authorList>
    </citation>
    <scope>NUCLEOTIDE SEQUENCE [LARGE SCALE GENOMIC DNA]</scope>
    <source>
        <strain evidence="4 5">GFJ2</strain>
    </source>
</reference>
<evidence type="ECO:0000313" key="5">
    <source>
        <dbReference type="Proteomes" id="UP000185674"/>
    </source>
</evidence>
<dbReference type="InterPro" id="IPR011965">
    <property type="entry name" value="PaaX_trns_reg"/>
</dbReference>
<protein>
    <submittedName>
        <fullName evidence="4">Phenylacetic acid degradation operon negative regulatory protein PaaX</fullName>
    </submittedName>
</protein>
<dbReference type="KEGG" id="asol:BEN76_07705"/>
<dbReference type="PANTHER" id="PTHR30319:SF1">
    <property type="entry name" value="TRANSCRIPTIONAL REPRESSOR PAAX"/>
    <property type="match status" value="1"/>
</dbReference>
<organism evidence="4 5">
    <name type="scientific">Acinetobacter soli</name>
    <dbReference type="NCBI Taxonomy" id="487316"/>
    <lineage>
        <taxon>Bacteria</taxon>
        <taxon>Pseudomonadati</taxon>
        <taxon>Pseudomonadota</taxon>
        <taxon>Gammaproteobacteria</taxon>
        <taxon>Moraxellales</taxon>
        <taxon>Moraxellaceae</taxon>
        <taxon>Acinetobacter</taxon>
    </lineage>
</organism>
<dbReference type="AlphaFoldDB" id="A0A1P8EI84"/>
<feature type="domain" description="Transcriptional repressor PaaX-like N-terminal" evidence="1">
    <location>
        <begin position="21"/>
        <end position="86"/>
    </location>
</feature>
<feature type="domain" description="Transcriptional repressor PaaX-like C-terminal" evidence="2">
    <location>
        <begin position="193"/>
        <end position="281"/>
    </location>
</feature>
<evidence type="ECO:0000259" key="2">
    <source>
        <dbReference type="Pfam" id="PF08223"/>
    </source>
</evidence>
<dbReference type="GO" id="GO:0006351">
    <property type="term" value="P:DNA-templated transcription"/>
    <property type="evidence" value="ECO:0007669"/>
    <property type="project" value="InterPro"/>
</dbReference>
<name>A0A1P8EI84_9GAMM</name>
<dbReference type="RefSeq" id="WP_004936468.1">
    <property type="nucleotide sequence ID" value="NZ_BBNM01000003.1"/>
</dbReference>
<dbReference type="InterPro" id="IPR036388">
    <property type="entry name" value="WH-like_DNA-bd_sf"/>
</dbReference>
<dbReference type="EMBL" id="CP016896">
    <property type="protein sequence ID" value="APV35910.1"/>
    <property type="molecule type" value="Genomic_DNA"/>
</dbReference>
<dbReference type="PIRSF" id="PIRSF020623">
    <property type="entry name" value="PaaX"/>
    <property type="match status" value="1"/>
</dbReference>
<dbReference type="PANTHER" id="PTHR30319">
    <property type="entry name" value="PHENYLACETIC ACID REGULATOR-RELATED TRANSCRIPTIONAL REPRESSOR"/>
    <property type="match status" value="1"/>
</dbReference>
<dbReference type="InterPro" id="IPR013225">
    <property type="entry name" value="PaaX_C"/>
</dbReference>
<sequence length="315" mass="36545">MNQKLKQIIDEFVQKEALSVTSLIMTIFGDCIFHRGGMISLASLIQLIETLGVNERSVRTAVFRLVKNGWLVSEKVGRTSYYRITESSRQRFINADQKIYSLSHHEWDQQWDLVLLSSVEIENKIQLKKELEWLGFANIATNLMAYPGCDHLKLQSLLMNLSMTDQVVIFKAQTLKLWQESNQTVKRMVESNWPVQELHQRYGKFIGDFRELLGIIENEDALDPLQAFQIRILLIHQYRRILLKDPNLPFELLPSHWLSLNARNLTGNLYQLVFHEAESFFLHTARTSEGAMPSAHPQFYKRFGGLVLEKNEPVA</sequence>
<feature type="domain" description="Transcriptional repressor PaaX-like central Cas2-like" evidence="3">
    <location>
        <begin position="105"/>
        <end position="178"/>
    </location>
</feature>
<dbReference type="Gene3D" id="1.20.58.1460">
    <property type="match status" value="1"/>
</dbReference>
<dbReference type="eggNOG" id="COG3327">
    <property type="taxonomic scope" value="Bacteria"/>
</dbReference>
<evidence type="ECO:0000259" key="1">
    <source>
        <dbReference type="Pfam" id="PF07848"/>
    </source>
</evidence>
<dbReference type="Pfam" id="PF07848">
    <property type="entry name" value="PaaX"/>
    <property type="match status" value="1"/>
</dbReference>
<dbReference type="STRING" id="487316.BEN76_07705"/>
<dbReference type="InterPro" id="IPR036390">
    <property type="entry name" value="WH_DNA-bd_sf"/>
</dbReference>
<dbReference type="InterPro" id="IPR048846">
    <property type="entry name" value="PaaX-like_central"/>
</dbReference>
<dbReference type="Gene3D" id="1.10.10.10">
    <property type="entry name" value="Winged helix-like DNA-binding domain superfamily/Winged helix DNA-binding domain"/>
    <property type="match status" value="1"/>
</dbReference>
<proteinExistence type="predicted"/>
<accession>A0A1P8EI84</accession>
<dbReference type="Pfam" id="PF20803">
    <property type="entry name" value="PaaX_M"/>
    <property type="match status" value="1"/>
</dbReference>
<dbReference type="SUPFAM" id="SSF46785">
    <property type="entry name" value="Winged helix' DNA-binding domain"/>
    <property type="match status" value="1"/>
</dbReference>
<dbReference type="InterPro" id="IPR012906">
    <property type="entry name" value="PaaX-like_N"/>
</dbReference>
<dbReference type="Proteomes" id="UP000185674">
    <property type="component" value="Chromosome"/>
</dbReference>
<dbReference type="Pfam" id="PF08223">
    <property type="entry name" value="PaaX_C"/>
    <property type="match status" value="1"/>
</dbReference>
<evidence type="ECO:0000313" key="4">
    <source>
        <dbReference type="EMBL" id="APV35910.1"/>
    </source>
</evidence>
<evidence type="ECO:0000259" key="3">
    <source>
        <dbReference type="Pfam" id="PF20803"/>
    </source>
</evidence>
<dbReference type="NCBIfam" id="TIGR02277">
    <property type="entry name" value="PaaX_trns_reg"/>
    <property type="match status" value="1"/>
</dbReference>
<gene>
    <name evidence="4" type="ORF">BEN76_07705</name>
</gene>